<dbReference type="EMBL" id="JAUHLI010000036">
    <property type="protein sequence ID" value="MEE2003400.1"/>
    <property type="molecule type" value="Genomic_DNA"/>
</dbReference>
<reference evidence="1 2" key="1">
    <citation type="submission" date="2023-07" db="EMBL/GenBank/DDBJ databases">
        <title>Alkalimonas sp., MEB108 novel, alkaliphilic bacterium isolated from Lonar Lake, India.</title>
        <authorList>
            <person name="Joshi A."/>
            <person name="Thite S."/>
        </authorList>
    </citation>
    <scope>NUCLEOTIDE SEQUENCE [LARGE SCALE GENOMIC DNA]</scope>
    <source>
        <strain evidence="1 2">MEB108</strain>
    </source>
</reference>
<evidence type="ECO:0000313" key="1">
    <source>
        <dbReference type="EMBL" id="MEE2003400.1"/>
    </source>
</evidence>
<protein>
    <submittedName>
        <fullName evidence="1">Uncharacterized protein</fullName>
    </submittedName>
</protein>
<proteinExistence type="predicted"/>
<sequence>MAVHDLIFRQKNIPLTAMNAKTMLAHFLSFVTPERMHKTRFSSLLAATQSLLQHQRCTVTAIGGALTAIPAKNTASNGQTGC</sequence>
<dbReference type="RefSeq" id="WP_330130419.1">
    <property type="nucleotide sequence ID" value="NZ_JAUHLI010000036.1"/>
</dbReference>
<comment type="caution">
    <text evidence="1">The sequence shown here is derived from an EMBL/GenBank/DDBJ whole genome shotgun (WGS) entry which is preliminary data.</text>
</comment>
<evidence type="ECO:0000313" key="2">
    <source>
        <dbReference type="Proteomes" id="UP001336314"/>
    </source>
</evidence>
<organism evidence="1 2">
    <name type="scientific">Alkalimonas cellulosilytica</name>
    <dbReference type="NCBI Taxonomy" id="3058395"/>
    <lineage>
        <taxon>Bacteria</taxon>
        <taxon>Pseudomonadati</taxon>
        <taxon>Pseudomonadota</taxon>
        <taxon>Gammaproteobacteria</taxon>
        <taxon>Alkalimonas</taxon>
    </lineage>
</organism>
<gene>
    <name evidence="1" type="ORF">QWY20_18295</name>
</gene>
<keyword evidence="2" id="KW-1185">Reference proteome</keyword>
<dbReference type="Proteomes" id="UP001336314">
    <property type="component" value="Unassembled WGS sequence"/>
</dbReference>
<accession>A0ABU7JA30</accession>
<name>A0ABU7JA30_9GAMM</name>